<keyword evidence="2" id="KW-1185">Reference proteome</keyword>
<evidence type="ECO:0000313" key="1">
    <source>
        <dbReference type="EMBL" id="KAK0508510.1"/>
    </source>
</evidence>
<reference evidence="1" key="1">
    <citation type="submission" date="2023-03" db="EMBL/GenBank/DDBJ databases">
        <title>Complete genome of Cladonia borealis.</title>
        <authorList>
            <person name="Park H."/>
        </authorList>
    </citation>
    <scope>NUCLEOTIDE SEQUENCE</scope>
    <source>
        <strain evidence="1">ANT050790</strain>
    </source>
</reference>
<sequence length="455" mass="51344">MPRSALKPLRARSKPKATVAQIGSQFLELALELRENIYGHLIYDDPSALFNLLTVNRQLAREVKPFLYRQPLTFDGQPELFGWLSEVDHDYLGHVVDVRFKLHDIDPAKIVGALGRRLQQANISRNSDPRGPDTEDNPYFEACHLDLKRVLRAFQLLPNVRHFTILSSSEGDPEPHHRTMDAYSKLLGNCFPNLCSLTSEEDLFPTDCLVSKPKLRRLRFPATTTTHDNGTASIFRNLALKELEICRLPHHTASGAEEYGCLTPVLYTLPPLHSLTIFEAAGAETPNTVKEVFAGYDMSTNPAMRKHLGSLRTLKLLAEPGSGYSPMNVATAFLGSSYLSHIEYLDSWAPLYDRLPCTIQTVVWRINWYPSASIESLVERIKHLVTRAIRAHEGPIGHKLTNLNRISISLSPVDVEQESEDNESTPEDVLIAASKRLGMLGIKFTWKVQEWHEMF</sequence>
<name>A0AA39QSU2_9LECA</name>
<organism evidence="1 2">
    <name type="scientific">Cladonia borealis</name>
    <dbReference type="NCBI Taxonomy" id="184061"/>
    <lineage>
        <taxon>Eukaryota</taxon>
        <taxon>Fungi</taxon>
        <taxon>Dikarya</taxon>
        <taxon>Ascomycota</taxon>
        <taxon>Pezizomycotina</taxon>
        <taxon>Lecanoromycetes</taxon>
        <taxon>OSLEUM clade</taxon>
        <taxon>Lecanoromycetidae</taxon>
        <taxon>Lecanorales</taxon>
        <taxon>Lecanorineae</taxon>
        <taxon>Cladoniaceae</taxon>
        <taxon>Cladonia</taxon>
    </lineage>
</organism>
<comment type="caution">
    <text evidence="1">The sequence shown here is derived from an EMBL/GenBank/DDBJ whole genome shotgun (WGS) entry which is preliminary data.</text>
</comment>
<evidence type="ECO:0000313" key="2">
    <source>
        <dbReference type="Proteomes" id="UP001166286"/>
    </source>
</evidence>
<gene>
    <name evidence="1" type="ORF">JMJ35_008786</name>
</gene>
<dbReference type="EMBL" id="JAFEKC020000020">
    <property type="protein sequence ID" value="KAK0508510.1"/>
    <property type="molecule type" value="Genomic_DNA"/>
</dbReference>
<proteinExistence type="predicted"/>
<dbReference type="Proteomes" id="UP001166286">
    <property type="component" value="Unassembled WGS sequence"/>
</dbReference>
<protein>
    <submittedName>
        <fullName evidence="1">Uncharacterized protein</fullName>
    </submittedName>
</protein>
<dbReference type="AlphaFoldDB" id="A0AA39QSU2"/>
<accession>A0AA39QSU2</accession>